<evidence type="ECO:0000256" key="1">
    <source>
        <dbReference type="SAM" id="Phobius"/>
    </source>
</evidence>
<evidence type="ECO:0008006" key="4">
    <source>
        <dbReference type="Google" id="ProtNLM"/>
    </source>
</evidence>
<protein>
    <recommendedName>
        <fullName evidence="4">DUF485 domain-containing protein</fullName>
    </recommendedName>
</protein>
<reference evidence="2 3" key="1">
    <citation type="submission" date="2019-11" db="EMBL/GenBank/DDBJ databases">
        <title>Acidiferrimicrobium australis gen. nov., sp. nov., an acidophilic and obligately heterotrophic, member of the Actinobacteria that catalyses dissimilatory oxido- reduction of iron isolated from metal-rich acidic water in Chile.</title>
        <authorList>
            <person name="Gonzalez D."/>
            <person name="Huber K."/>
            <person name="Hedrich S."/>
            <person name="Rojas-Villalobos C."/>
            <person name="Quatrini R."/>
            <person name="Dinamarca M.A."/>
            <person name="Schwarz A."/>
            <person name="Canales C."/>
            <person name="Nancucheo I."/>
        </authorList>
    </citation>
    <scope>NUCLEOTIDE SEQUENCE [LARGE SCALE GENOMIC DNA]</scope>
    <source>
        <strain evidence="2 3">USS-CCA1</strain>
    </source>
</reference>
<accession>A0ABW9QNJ8</accession>
<dbReference type="EMBL" id="WJHE01000043">
    <property type="protein sequence ID" value="MST31352.1"/>
    <property type="molecule type" value="Genomic_DNA"/>
</dbReference>
<keyword evidence="3" id="KW-1185">Reference proteome</keyword>
<evidence type="ECO:0000313" key="2">
    <source>
        <dbReference type="EMBL" id="MST31352.1"/>
    </source>
</evidence>
<proteinExistence type="predicted"/>
<keyword evidence="1" id="KW-1133">Transmembrane helix</keyword>
<comment type="caution">
    <text evidence="2">The sequence shown here is derived from an EMBL/GenBank/DDBJ whole genome shotgun (WGS) entry which is preliminary data.</text>
</comment>
<sequence>MTAAEGREVVTASPRLAGVARPWPAREDLYARGEAGEVLLRSLLRAQLGVTLSVLLPAVVAVGLYPLLAAVFPGVSRATLGPVPLALVVLGGGLYPPLVALGFWYVRRAERVEARFAELVADR</sequence>
<dbReference type="Proteomes" id="UP000437736">
    <property type="component" value="Unassembled WGS sequence"/>
</dbReference>
<feature type="transmembrane region" description="Helical" evidence="1">
    <location>
        <begin position="84"/>
        <end position="106"/>
    </location>
</feature>
<keyword evidence="1" id="KW-0472">Membrane</keyword>
<gene>
    <name evidence="2" type="ORF">GHK86_01220</name>
</gene>
<evidence type="ECO:0000313" key="3">
    <source>
        <dbReference type="Proteomes" id="UP000437736"/>
    </source>
</evidence>
<organism evidence="2 3">
    <name type="scientific">Acidiferrimicrobium australe</name>
    <dbReference type="NCBI Taxonomy" id="2664430"/>
    <lineage>
        <taxon>Bacteria</taxon>
        <taxon>Bacillati</taxon>
        <taxon>Actinomycetota</taxon>
        <taxon>Acidimicrobiia</taxon>
        <taxon>Acidimicrobiales</taxon>
        <taxon>Acidimicrobiaceae</taxon>
        <taxon>Acidiferrimicrobium</taxon>
    </lineage>
</organism>
<feature type="transmembrane region" description="Helical" evidence="1">
    <location>
        <begin position="48"/>
        <end position="72"/>
    </location>
</feature>
<keyword evidence="1" id="KW-0812">Transmembrane</keyword>
<name>A0ABW9QNJ8_9ACTN</name>